<dbReference type="AlphaFoldDB" id="A0A9X4MU11"/>
<feature type="transmembrane region" description="Helical" evidence="1">
    <location>
        <begin position="121"/>
        <end position="141"/>
    </location>
</feature>
<feature type="transmembrane region" description="Helical" evidence="1">
    <location>
        <begin position="204"/>
        <end position="224"/>
    </location>
</feature>
<name>A0A9X4MU11_STRSU</name>
<protein>
    <submittedName>
        <fullName evidence="2">Uncharacterized protein</fullName>
    </submittedName>
</protein>
<dbReference type="EMBL" id="JANFMP010000003">
    <property type="protein sequence ID" value="MDG4526201.1"/>
    <property type="molecule type" value="Genomic_DNA"/>
</dbReference>
<evidence type="ECO:0000256" key="1">
    <source>
        <dbReference type="SAM" id="Phobius"/>
    </source>
</evidence>
<feature type="transmembrane region" description="Helical" evidence="1">
    <location>
        <begin position="92"/>
        <end position="114"/>
    </location>
</feature>
<keyword evidence="1" id="KW-0472">Membrane</keyword>
<dbReference type="RefSeq" id="WP_277944359.1">
    <property type="nucleotide sequence ID" value="NZ_JANFMO010000004.1"/>
</dbReference>
<sequence>MSSILLLFATNHEQVAVVSLAVWAYEWWRQKGLPPFGWVLFILTGCNLIFALLSPGISVRAIEQANKYFPEFFHLTLWDKTLLGLSHVGKTLLYNINHLFVVFLLLLVLNLFLTPLAKKQLFPFLIFIPFMALLSLGQLFMKVGNSLGILQDLFAYPKFYAGKVKTLPGWLTQEVSALFVVAIICLLCLIAYALYLVFRRLDLVYFWFVAVASLAMVGFSGTIFTSGDRISFILALYLIYLSCLLVSRMMDMKRKHLDIQKGNP</sequence>
<feature type="transmembrane region" description="Helical" evidence="1">
    <location>
        <begin position="175"/>
        <end position="197"/>
    </location>
</feature>
<accession>A0A9X4MU11</accession>
<organism evidence="2 3">
    <name type="scientific">Streptococcus suis</name>
    <dbReference type="NCBI Taxonomy" id="1307"/>
    <lineage>
        <taxon>Bacteria</taxon>
        <taxon>Bacillati</taxon>
        <taxon>Bacillota</taxon>
        <taxon>Bacilli</taxon>
        <taxon>Lactobacillales</taxon>
        <taxon>Streptococcaceae</taxon>
        <taxon>Streptococcus</taxon>
    </lineage>
</organism>
<proteinExistence type="predicted"/>
<evidence type="ECO:0000313" key="2">
    <source>
        <dbReference type="EMBL" id="MDG4526201.1"/>
    </source>
</evidence>
<comment type="caution">
    <text evidence="2">The sequence shown here is derived from an EMBL/GenBank/DDBJ whole genome shotgun (WGS) entry which is preliminary data.</text>
</comment>
<dbReference type="Proteomes" id="UP001152875">
    <property type="component" value="Unassembled WGS sequence"/>
</dbReference>
<feature type="transmembrane region" description="Helical" evidence="1">
    <location>
        <begin position="36"/>
        <end position="56"/>
    </location>
</feature>
<reference evidence="2" key="1">
    <citation type="submission" date="2022-07" db="EMBL/GenBank/DDBJ databases">
        <title>Whole Genome Sequencing of Streptococcus suis.</title>
        <authorList>
            <person name="Dai X."/>
            <person name="Huang J."/>
            <person name="Wang L."/>
        </authorList>
    </citation>
    <scope>NUCLEOTIDE SEQUENCE</scope>
    <source>
        <strain evidence="2">XNB2</strain>
    </source>
</reference>
<keyword evidence="1" id="KW-1133">Transmembrane helix</keyword>
<feature type="transmembrane region" description="Helical" evidence="1">
    <location>
        <begin position="230"/>
        <end position="247"/>
    </location>
</feature>
<gene>
    <name evidence="2" type="ORF">NOL13_02045</name>
</gene>
<keyword evidence="1" id="KW-0812">Transmembrane</keyword>
<evidence type="ECO:0000313" key="3">
    <source>
        <dbReference type="Proteomes" id="UP001152875"/>
    </source>
</evidence>